<protein>
    <submittedName>
        <fullName evidence="1">Uncharacterized protein</fullName>
    </submittedName>
</protein>
<organism evidence="1 2">
    <name type="scientific">Halorubrum laminariae</name>
    <dbReference type="NCBI Taxonomy" id="1433523"/>
    <lineage>
        <taxon>Archaea</taxon>
        <taxon>Methanobacteriati</taxon>
        <taxon>Methanobacteriota</taxon>
        <taxon>Stenosarchaea group</taxon>
        <taxon>Halobacteria</taxon>
        <taxon>Halobacteriales</taxon>
        <taxon>Haloferacaceae</taxon>
        <taxon>Halorubrum</taxon>
    </lineage>
</organism>
<evidence type="ECO:0000313" key="2">
    <source>
        <dbReference type="Proteomes" id="UP001597185"/>
    </source>
</evidence>
<evidence type="ECO:0000313" key="1">
    <source>
        <dbReference type="EMBL" id="MFD1570192.1"/>
    </source>
</evidence>
<comment type="caution">
    <text evidence="1">The sequence shown here is derived from an EMBL/GenBank/DDBJ whole genome shotgun (WGS) entry which is preliminary data.</text>
</comment>
<name>A0ABD6BYG0_9EURY</name>
<dbReference type="EMBL" id="JBHUDB010000002">
    <property type="protein sequence ID" value="MFD1570192.1"/>
    <property type="molecule type" value="Genomic_DNA"/>
</dbReference>
<dbReference type="Proteomes" id="UP001597185">
    <property type="component" value="Unassembled WGS sequence"/>
</dbReference>
<proteinExistence type="predicted"/>
<reference evidence="1 2" key="1">
    <citation type="journal article" date="2019" name="Int. J. Syst. Evol. Microbiol.">
        <title>The Global Catalogue of Microorganisms (GCM) 10K type strain sequencing project: providing services to taxonomists for standard genome sequencing and annotation.</title>
        <authorList>
            <consortium name="The Broad Institute Genomics Platform"/>
            <consortium name="The Broad Institute Genome Sequencing Center for Infectious Disease"/>
            <person name="Wu L."/>
            <person name="Ma J."/>
        </authorList>
    </citation>
    <scope>NUCLEOTIDE SEQUENCE [LARGE SCALE GENOMIC DNA]</scope>
    <source>
        <strain evidence="1 2">CGMCC 1.12689</strain>
    </source>
</reference>
<dbReference type="RefSeq" id="WP_256418049.1">
    <property type="nucleotide sequence ID" value="NZ_JANHDL010000004.1"/>
</dbReference>
<dbReference type="AlphaFoldDB" id="A0ABD6BYG0"/>
<sequence length="108" mass="11869">MTPPPPTGPYADALADTDLRFAFSRIGSLIREGVYKQFPENCPECGGGVLVSHGGDRVRCWANRGVDDCGWNETRCHDCGVTPNGWFTYVQDGDLLNPPCVQHRGYPL</sequence>
<gene>
    <name evidence="1" type="ORF">ACFR9T_06270</name>
</gene>
<keyword evidence="2" id="KW-1185">Reference proteome</keyword>
<accession>A0ABD6BYG0</accession>